<dbReference type="OrthoDB" id="6262482at2759"/>
<protein>
    <submittedName>
        <fullName evidence="4">von Willebrand factor</fullName>
    </submittedName>
</protein>
<dbReference type="InterPro" id="IPR050780">
    <property type="entry name" value="Mucin_vWF_Thrombospondin_sf"/>
</dbReference>
<dbReference type="Proteomes" id="UP000314294">
    <property type="component" value="Unassembled WGS sequence"/>
</dbReference>
<dbReference type="PROSITE" id="PS51233">
    <property type="entry name" value="VWFD"/>
    <property type="match status" value="1"/>
</dbReference>
<dbReference type="InterPro" id="IPR001846">
    <property type="entry name" value="VWF_type-D"/>
</dbReference>
<dbReference type="EMBL" id="SRLO01000236">
    <property type="protein sequence ID" value="TNN65393.1"/>
    <property type="molecule type" value="Genomic_DNA"/>
</dbReference>
<sequence length="253" mass="27958">MAQHRSMLKIMPNTYEREGDSSACWPPTCPAVEDRSTFVMSTSSGSPRGHHNSFMMPPLSWALCVGHHVPQDSVPYAQRVVSLRRYLREILVLLHLTVCVAGTGRCSLFGRQHFHTFDGVLYEFPGDCSYLLAGDCSHRSFTLLGTLSVPFASHAVFVGSELGFYKLWSEEFGFAVTIDNAANIAVSMTKHHANRTCGLCGNFNSVTADEYTAQEGKIISIQFNSVYLYSPVSQITNVSRSALQSVHIDIPDL</sequence>
<gene>
    <name evidence="4" type="primary">Vwf</name>
    <name evidence="4" type="ORF">EYF80_024429</name>
</gene>
<comment type="caution">
    <text evidence="4">The sequence shown here is derived from an EMBL/GenBank/DDBJ whole genome shotgun (WGS) entry which is preliminary data.</text>
</comment>
<dbReference type="SMART" id="SM00216">
    <property type="entry name" value="VWD"/>
    <property type="match status" value="1"/>
</dbReference>
<evidence type="ECO:0000256" key="2">
    <source>
        <dbReference type="ARBA" id="ARBA00023180"/>
    </source>
</evidence>
<dbReference type="Pfam" id="PF00094">
    <property type="entry name" value="VWD"/>
    <property type="match status" value="2"/>
</dbReference>
<feature type="domain" description="VWFD" evidence="3">
    <location>
        <begin position="104"/>
        <end position="253"/>
    </location>
</feature>
<dbReference type="PANTHER" id="PTHR11339">
    <property type="entry name" value="EXTRACELLULAR MATRIX GLYCOPROTEIN RELATED"/>
    <property type="match status" value="1"/>
</dbReference>
<evidence type="ECO:0000256" key="1">
    <source>
        <dbReference type="ARBA" id="ARBA00023157"/>
    </source>
</evidence>
<proteinExistence type="predicted"/>
<evidence type="ECO:0000259" key="3">
    <source>
        <dbReference type="PROSITE" id="PS51233"/>
    </source>
</evidence>
<evidence type="ECO:0000313" key="4">
    <source>
        <dbReference type="EMBL" id="TNN65393.1"/>
    </source>
</evidence>
<keyword evidence="2" id="KW-0325">Glycoprotein</keyword>
<dbReference type="AlphaFoldDB" id="A0A4Z2HKC6"/>
<keyword evidence="1" id="KW-1015">Disulfide bond</keyword>
<dbReference type="PANTHER" id="PTHR11339:SF402">
    <property type="entry name" value="VWFD DOMAIN-CONTAINING PROTEIN"/>
    <property type="match status" value="1"/>
</dbReference>
<evidence type="ECO:0000313" key="5">
    <source>
        <dbReference type="Proteomes" id="UP000314294"/>
    </source>
</evidence>
<accession>A0A4Z2HKC6</accession>
<organism evidence="4 5">
    <name type="scientific">Liparis tanakae</name>
    <name type="common">Tanaka's snailfish</name>
    <dbReference type="NCBI Taxonomy" id="230148"/>
    <lineage>
        <taxon>Eukaryota</taxon>
        <taxon>Metazoa</taxon>
        <taxon>Chordata</taxon>
        <taxon>Craniata</taxon>
        <taxon>Vertebrata</taxon>
        <taxon>Euteleostomi</taxon>
        <taxon>Actinopterygii</taxon>
        <taxon>Neopterygii</taxon>
        <taxon>Teleostei</taxon>
        <taxon>Neoteleostei</taxon>
        <taxon>Acanthomorphata</taxon>
        <taxon>Eupercaria</taxon>
        <taxon>Perciformes</taxon>
        <taxon>Cottioidei</taxon>
        <taxon>Cottales</taxon>
        <taxon>Liparidae</taxon>
        <taxon>Liparis</taxon>
    </lineage>
</organism>
<name>A0A4Z2HKC6_9TELE</name>
<reference evidence="4 5" key="1">
    <citation type="submission" date="2019-03" db="EMBL/GenBank/DDBJ databases">
        <title>First draft genome of Liparis tanakae, snailfish: a comprehensive survey of snailfish specific genes.</title>
        <authorList>
            <person name="Kim W."/>
            <person name="Song I."/>
            <person name="Jeong J.-H."/>
            <person name="Kim D."/>
            <person name="Kim S."/>
            <person name="Ryu S."/>
            <person name="Song J.Y."/>
            <person name="Lee S.K."/>
        </authorList>
    </citation>
    <scope>NUCLEOTIDE SEQUENCE [LARGE SCALE GENOMIC DNA]</scope>
    <source>
        <tissue evidence="4">Muscle</tissue>
    </source>
</reference>
<keyword evidence="5" id="KW-1185">Reference proteome</keyword>